<evidence type="ECO:0000313" key="1">
    <source>
        <dbReference type="EMBL" id="MDZ8162526.1"/>
    </source>
</evidence>
<name>A0ABU5N8W8_9MICO</name>
<accession>A0ABU5N8W8</accession>
<evidence type="ECO:0008006" key="3">
    <source>
        <dbReference type="Google" id="ProtNLM"/>
    </source>
</evidence>
<keyword evidence="2" id="KW-1185">Reference proteome</keyword>
<proteinExistence type="predicted"/>
<dbReference type="PROSITE" id="PS51257">
    <property type="entry name" value="PROKAR_LIPOPROTEIN"/>
    <property type="match status" value="1"/>
</dbReference>
<reference evidence="1 2" key="1">
    <citation type="submission" date="2023-10" db="EMBL/GenBank/DDBJ databases">
        <title>Microbacterium xanthum sp. nov., isolated from seaweed.</title>
        <authorList>
            <person name="Lee S.D."/>
        </authorList>
    </citation>
    <scope>NUCLEOTIDE SEQUENCE [LARGE SCALE GENOMIC DNA]</scope>
    <source>
        <strain evidence="1 2">KCTC 19124</strain>
    </source>
</reference>
<evidence type="ECO:0000313" key="2">
    <source>
        <dbReference type="Proteomes" id="UP001291912"/>
    </source>
</evidence>
<dbReference type="EMBL" id="JAWJYN010000002">
    <property type="protein sequence ID" value="MDZ8162526.1"/>
    <property type="molecule type" value="Genomic_DNA"/>
</dbReference>
<comment type="caution">
    <text evidence="1">The sequence shown here is derived from an EMBL/GenBank/DDBJ whole genome shotgun (WGS) entry which is preliminary data.</text>
</comment>
<sequence>MRTSSRLTSLAALTAGGVVLLTGCFANPIEQLVGGGAEDAVERLIEEQTGTDIDIDTGDGVDVPAGWPALPLPDGDLLAAYEVDGAFSLYYQITDPATAESLVATLEGQGFESISSGEVGDLKTVLLQTPEWSVNVGWGFEDGDVVTLSYSAFPTE</sequence>
<dbReference type="RefSeq" id="WP_194425279.1">
    <property type="nucleotide sequence ID" value="NZ_BAAAPT010000002.1"/>
</dbReference>
<organism evidence="1 2">
    <name type="scientific">Microbacterium aquimaris</name>
    <dbReference type="NCBI Taxonomy" id="459816"/>
    <lineage>
        <taxon>Bacteria</taxon>
        <taxon>Bacillati</taxon>
        <taxon>Actinomycetota</taxon>
        <taxon>Actinomycetes</taxon>
        <taxon>Micrococcales</taxon>
        <taxon>Microbacteriaceae</taxon>
        <taxon>Microbacterium</taxon>
    </lineage>
</organism>
<gene>
    <name evidence="1" type="ORF">R2Q92_11845</name>
</gene>
<protein>
    <recommendedName>
        <fullName evidence="3">Secreted protein</fullName>
    </recommendedName>
</protein>
<dbReference type="Proteomes" id="UP001291912">
    <property type="component" value="Unassembled WGS sequence"/>
</dbReference>